<organism evidence="6 7">
    <name type="scientific">Crossiella equi</name>
    <dbReference type="NCBI Taxonomy" id="130796"/>
    <lineage>
        <taxon>Bacteria</taxon>
        <taxon>Bacillati</taxon>
        <taxon>Actinomycetota</taxon>
        <taxon>Actinomycetes</taxon>
        <taxon>Pseudonocardiales</taxon>
        <taxon>Pseudonocardiaceae</taxon>
        <taxon>Crossiella</taxon>
    </lineage>
</organism>
<dbReference type="SUPFAM" id="SSF49303">
    <property type="entry name" value="beta-Galactosidase/glucuronidase domain"/>
    <property type="match status" value="3"/>
</dbReference>
<dbReference type="PANTHER" id="PTHR43536:SF1">
    <property type="entry name" value="MANNOSYLGLYCOPROTEIN ENDO-BETA-MANNOSIDASE"/>
    <property type="match status" value="1"/>
</dbReference>
<dbReference type="Proteomes" id="UP001519363">
    <property type="component" value="Unassembled WGS sequence"/>
</dbReference>
<dbReference type="InterPro" id="IPR036156">
    <property type="entry name" value="Beta-gal/glucu_dom_sf"/>
</dbReference>
<dbReference type="Pfam" id="PF22633">
    <property type="entry name" value="F5_F8_type_C_2"/>
    <property type="match status" value="1"/>
</dbReference>
<dbReference type="Pfam" id="PF22666">
    <property type="entry name" value="Glyco_hydro_2_N2"/>
    <property type="match status" value="1"/>
</dbReference>
<evidence type="ECO:0000256" key="4">
    <source>
        <dbReference type="SAM" id="MobiDB-lite"/>
    </source>
</evidence>
<dbReference type="Gene3D" id="2.60.40.10">
    <property type="entry name" value="Immunoglobulins"/>
    <property type="match status" value="2"/>
</dbReference>
<dbReference type="InterPro" id="IPR006102">
    <property type="entry name" value="Ig-like_GH2"/>
</dbReference>
<dbReference type="PROSITE" id="PS51318">
    <property type="entry name" value="TAT"/>
    <property type="match status" value="1"/>
</dbReference>
<dbReference type="Pfam" id="PF00754">
    <property type="entry name" value="F5_F8_type_C"/>
    <property type="match status" value="1"/>
</dbReference>
<comment type="similarity">
    <text evidence="1">Belongs to the glycosyl hydrolase 2 family.</text>
</comment>
<keyword evidence="2" id="KW-0378">Hydrolase</keyword>
<dbReference type="RefSeq" id="WP_086780684.1">
    <property type="nucleotide sequence ID" value="NZ_JAGIOO010000001.1"/>
</dbReference>
<accession>A0ABS5A6C2</accession>
<keyword evidence="3" id="KW-0326">Glycosidase</keyword>
<dbReference type="PROSITE" id="PS50022">
    <property type="entry name" value="FA58C_3"/>
    <property type="match status" value="2"/>
</dbReference>
<evidence type="ECO:0000256" key="2">
    <source>
        <dbReference type="ARBA" id="ARBA00022801"/>
    </source>
</evidence>
<dbReference type="EMBL" id="JAGIOO010000001">
    <property type="protein sequence ID" value="MBP2472144.1"/>
    <property type="molecule type" value="Genomic_DNA"/>
</dbReference>
<dbReference type="InterPro" id="IPR006311">
    <property type="entry name" value="TAT_signal"/>
</dbReference>
<dbReference type="InterPro" id="IPR000421">
    <property type="entry name" value="FA58C"/>
</dbReference>
<proteinExistence type="inferred from homology"/>
<evidence type="ECO:0000313" key="7">
    <source>
        <dbReference type="Proteomes" id="UP001519363"/>
    </source>
</evidence>
<dbReference type="SUPFAM" id="SSF49785">
    <property type="entry name" value="Galactose-binding domain-like"/>
    <property type="match status" value="3"/>
</dbReference>
<feature type="region of interest" description="Disordered" evidence="4">
    <location>
        <begin position="622"/>
        <end position="653"/>
    </location>
</feature>
<reference evidence="6 7" key="1">
    <citation type="submission" date="2021-03" db="EMBL/GenBank/DDBJ databases">
        <title>Sequencing the genomes of 1000 actinobacteria strains.</title>
        <authorList>
            <person name="Klenk H.-P."/>
        </authorList>
    </citation>
    <scope>NUCLEOTIDE SEQUENCE [LARGE SCALE GENOMIC DNA]</scope>
    <source>
        <strain evidence="6 7">DSM 44580</strain>
    </source>
</reference>
<feature type="domain" description="F5/8 type C" evidence="5">
    <location>
        <begin position="606"/>
        <end position="701"/>
    </location>
</feature>
<feature type="domain" description="F5/8 type C" evidence="5">
    <location>
        <begin position="35"/>
        <end position="208"/>
    </location>
</feature>
<comment type="caution">
    <text evidence="6">The sequence shown here is derived from an EMBL/GenBank/DDBJ whole genome shotgun (WGS) entry which is preliminary data.</text>
</comment>
<dbReference type="PANTHER" id="PTHR43536">
    <property type="entry name" value="MANNOSYLGLYCOPROTEIN ENDO-BETA-MANNOSIDASE"/>
    <property type="match status" value="1"/>
</dbReference>
<keyword evidence="7" id="KW-1185">Reference proteome</keyword>
<evidence type="ECO:0000259" key="5">
    <source>
        <dbReference type="PROSITE" id="PS50022"/>
    </source>
</evidence>
<name>A0ABS5A6C2_9PSEU</name>
<dbReference type="InterPro" id="IPR043534">
    <property type="entry name" value="EBDG/EBM"/>
</dbReference>
<dbReference type="InterPro" id="IPR054593">
    <property type="entry name" value="Beta-mannosidase-like_N2"/>
</dbReference>
<dbReference type="Gene3D" id="2.60.120.260">
    <property type="entry name" value="Galactose-binding domain-like"/>
    <property type="match status" value="3"/>
</dbReference>
<dbReference type="InterPro" id="IPR013783">
    <property type="entry name" value="Ig-like_fold"/>
</dbReference>
<dbReference type="Pfam" id="PF18368">
    <property type="entry name" value="Ig_GlcNase"/>
    <property type="match status" value="1"/>
</dbReference>
<dbReference type="InterPro" id="IPR041351">
    <property type="entry name" value="Ig_GlcNase"/>
</dbReference>
<evidence type="ECO:0000313" key="6">
    <source>
        <dbReference type="EMBL" id="MBP2472144.1"/>
    </source>
</evidence>
<dbReference type="SUPFAM" id="SSF51445">
    <property type="entry name" value="(Trans)glycosidases"/>
    <property type="match status" value="1"/>
</dbReference>
<dbReference type="InterPro" id="IPR008979">
    <property type="entry name" value="Galactose-bd-like_sf"/>
</dbReference>
<dbReference type="InterPro" id="IPR017853">
    <property type="entry name" value="GH"/>
</dbReference>
<dbReference type="Pfam" id="PF00703">
    <property type="entry name" value="Glyco_hydro_2"/>
    <property type="match status" value="1"/>
</dbReference>
<sequence>MVDAAGPVSRRGFLATTGTLLASVGVGAALPGVAAAAPGPTGEAAARMTDLARFRPVTASSTAYAAVPPEFAVDGLAVTGVRGSGWRAAGPGPQWLVVDLQAPCRIERVRLVFEAQLSDPVYVPGTGWNPYSETSGSEILSSAATAYRVEVSDNGTAWQTVHETTSGPGGAVDIPLPAPVTGRWVRLSTSATHNTNPVGLNAIEVHGTSDRQRPAVRGWTEWGRDSAPAPALTVGKDGTVPVESGWSLTMAEWAGGDGKALSAPGVDTSAWLPATVPGTVLADLVGRGHFPDPVAGQNNLRIPEALSRNSWWYRRAFSLPREVDAGPGRHVWLELDGINHHGEVWLNGTKVGTVTSPFARAVLEVTDALKAGGGKHALAVRVDPMPHPGTPGDKGESGLAFLHGGKLYLDSPTYLAASGWDWMPAVRDRGAGIWNHVRLRATGAAVLGDPRVETALPKLPDRGVAEVTITVPVRNADPVTRTVTVRAQFSGIDLSRTVTVPAGETVKVVFAPKDHAQLRIRDPKLWWPNGYGEAHLHELTLTASVGTARSDRRSTRFGIRQFGYRFDTPIKIDPATSSARQTVDFAPVRAQHVRVLGRTRATGWGHSLWSLSVLNSQDPGKDLALGKTATASSQDGDDKPPANAVDGNPRTRWSSGYEDNQWLAVDLGEPVTVDRVVLLWETAYSKEFTVQVSEDGQSWTDAKAVSNAPIPLKISANGVDIYCRGGNWGWDELLRRVLDDRLESVVAMHRDMNFTMIRNWIGSSTREELYARCDEQGILVWNDFWEAGAFLEDPPGYVDIARDTIVRYRTHPSIVVWCAANEQHPPPAIHNGIAKAVAEEDSEILYLPDSAGGFVSGHGPYHWVEPEKYFQASTYDTNNFGFHTEIGMPTVPVVESMRNLVGEGDPGWPIGLPWYHHDWSTKGNQRPQTYLEAINARLGESTSLAEFCRKAQFVNYENMRAMFEAWNANLWQDANALLLWMSHPAWHSTVWQTYDYDMDVNGSYYGARKACEAVHVQANPDGRVVAVNHTVNPLAGAVTAALYDLSGRQLGSPRRQEVSVAASAKAEAFAVPFAAALPALHLLRLTWTDPKGAVLSENTYWRYRTPGDLRQLNSLARTRVATRVRRQQNGSLTAVLRNEGRTVAALLRLSLRDKRSGERVLPTTYSDNYFWLLPGESRTVTLTWKAKHLPSGQPQLVVEGYNT</sequence>
<dbReference type="Gene3D" id="3.20.20.80">
    <property type="entry name" value="Glycosidases"/>
    <property type="match status" value="1"/>
</dbReference>
<gene>
    <name evidence="6" type="ORF">JOF53_001016</name>
</gene>
<evidence type="ECO:0000256" key="3">
    <source>
        <dbReference type="ARBA" id="ARBA00023295"/>
    </source>
</evidence>
<evidence type="ECO:0000256" key="1">
    <source>
        <dbReference type="ARBA" id="ARBA00007401"/>
    </source>
</evidence>
<protein>
    <recommendedName>
        <fullName evidence="5">F5/8 type C domain-containing protein</fullName>
    </recommendedName>
</protein>